<dbReference type="GO" id="GO:0020037">
    <property type="term" value="F:heme binding"/>
    <property type="evidence" value="ECO:0007669"/>
    <property type="project" value="InterPro"/>
</dbReference>
<sequence length="279" mass="32594">MKEGMHIFDMKLKEKYGPTYGTHVLGKPDLASSDLEILRRVMVKDFSHFEDRVDFIKVNPKDDYSLQLNALTVKNGDEWRRIRNTITPAFTTGKIKRKYQDFFQLLINAIDDENEINQQDKDVDSDIIHEEISKTKKNGISKIELLAQSWIVLVAGYETTAFTLQMVIYIISKIPEIQEKMRDEIMEVIGDKTEIDYDDITKLKYINQVVQETLRMYPPASRSNRLCTKPITINGIHLDKDVAFSIPVYAIHHDEKYYPDPYNFDPDRFAPEEKAKRDH</sequence>
<dbReference type="PRINTS" id="PR00385">
    <property type="entry name" value="P450"/>
</dbReference>
<protein>
    <submittedName>
        <fullName evidence="9">Cytochrome P450</fullName>
    </submittedName>
</protein>
<keyword evidence="6" id="KW-0408">Iron</keyword>
<dbReference type="PRINTS" id="PR00463">
    <property type="entry name" value="EP450I"/>
</dbReference>
<dbReference type="GO" id="GO:0004497">
    <property type="term" value="F:monooxygenase activity"/>
    <property type="evidence" value="ECO:0007669"/>
    <property type="project" value="UniProtKB-KW"/>
</dbReference>
<keyword evidence="7" id="KW-0503">Monooxygenase</keyword>
<dbReference type="GO" id="GO:0005506">
    <property type="term" value="F:iron ion binding"/>
    <property type="evidence" value="ECO:0007669"/>
    <property type="project" value="InterPro"/>
</dbReference>
<dbReference type="GO" id="GO:0016705">
    <property type="term" value="F:oxidoreductase activity, acting on paired donors, with incorporation or reduction of molecular oxygen"/>
    <property type="evidence" value="ECO:0007669"/>
    <property type="project" value="InterPro"/>
</dbReference>
<dbReference type="InterPro" id="IPR001128">
    <property type="entry name" value="Cyt_P450"/>
</dbReference>
<evidence type="ECO:0000313" key="9">
    <source>
        <dbReference type="WBParaSite" id="ACRNAN_scaffold8774.g17455.t1"/>
    </source>
</evidence>
<dbReference type="PANTHER" id="PTHR24292">
    <property type="entry name" value="CYTOCHROME P450"/>
    <property type="match status" value="1"/>
</dbReference>
<dbReference type="AlphaFoldDB" id="A0A914EMH6"/>
<name>A0A914EMH6_9BILA</name>
<evidence type="ECO:0000256" key="4">
    <source>
        <dbReference type="ARBA" id="ARBA00022723"/>
    </source>
</evidence>
<evidence type="ECO:0000256" key="1">
    <source>
        <dbReference type="ARBA" id="ARBA00001971"/>
    </source>
</evidence>
<evidence type="ECO:0000256" key="7">
    <source>
        <dbReference type="ARBA" id="ARBA00023033"/>
    </source>
</evidence>
<dbReference type="Proteomes" id="UP000887540">
    <property type="component" value="Unplaced"/>
</dbReference>
<accession>A0A914EMH6</accession>
<dbReference type="InterPro" id="IPR050476">
    <property type="entry name" value="Insect_CytP450_Detox"/>
</dbReference>
<dbReference type="InterPro" id="IPR036396">
    <property type="entry name" value="Cyt_P450_sf"/>
</dbReference>
<dbReference type="Pfam" id="PF00067">
    <property type="entry name" value="p450"/>
    <property type="match status" value="1"/>
</dbReference>
<dbReference type="Gene3D" id="1.10.630.10">
    <property type="entry name" value="Cytochrome P450"/>
    <property type="match status" value="2"/>
</dbReference>
<dbReference type="InterPro" id="IPR002401">
    <property type="entry name" value="Cyt_P450_E_grp-I"/>
</dbReference>
<organism evidence="8 9">
    <name type="scientific">Acrobeloides nanus</name>
    <dbReference type="NCBI Taxonomy" id="290746"/>
    <lineage>
        <taxon>Eukaryota</taxon>
        <taxon>Metazoa</taxon>
        <taxon>Ecdysozoa</taxon>
        <taxon>Nematoda</taxon>
        <taxon>Chromadorea</taxon>
        <taxon>Rhabditida</taxon>
        <taxon>Tylenchina</taxon>
        <taxon>Cephalobomorpha</taxon>
        <taxon>Cephaloboidea</taxon>
        <taxon>Cephalobidae</taxon>
        <taxon>Acrobeloides</taxon>
    </lineage>
</organism>
<evidence type="ECO:0000313" key="8">
    <source>
        <dbReference type="Proteomes" id="UP000887540"/>
    </source>
</evidence>
<evidence type="ECO:0000256" key="5">
    <source>
        <dbReference type="ARBA" id="ARBA00023002"/>
    </source>
</evidence>
<evidence type="ECO:0000256" key="2">
    <source>
        <dbReference type="ARBA" id="ARBA00010617"/>
    </source>
</evidence>
<dbReference type="SUPFAM" id="SSF48264">
    <property type="entry name" value="Cytochrome P450"/>
    <property type="match status" value="1"/>
</dbReference>
<comment type="cofactor">
    <cofactor evidence="1">
        <name>heme</name>
        <dbReference type="ChEBI" id="CHEBI:30413"/>
    </cofactor>
</comment>
<evidence type="ECO:0000256" key="6">
    <source>
        <dbReference type="ARBA" id="ARBA00023004"/>
    </source>
</evidence>
<keyword evidence="3" id="KW-0349">Heme</keyword>
<proteinExistence type="inferred from homology"/>
<keyword evidence="5" id="KW-0560">Oxidoreductase</keyword>
<keyword evidence="4" id="KW-0479">Metal-binding</keyword>
<comment type="similarity">
    <text evidence="2">Belongs to the cytochrome P450 family.</text>
</comment>
<dbReference type="WBParaSite" id="ACRNAN_scaffold8774.g17455.t1">
    <property type="protein sequence ID" value="ACRNAN_scaffold8774.g17455.t1"/>
    <property type="gene ID" value="ACRNAN_scaffold8774.g17455"/>
</dbReference>
<reference evidence="9" key="1">
    <citation type="submission" date="2022-11" db="UniProtKB">
        <authorList>
            <consortium name="WormBaseParasite"/>
        </authorList>
    </citation>
    <scope>IDENTIFICATION</scope>
</reference>
<dbReference type="PANTHER" id="PTHR24292:SF102">
    <property type="entry name" value="CYTOCHROME P450 FAMILY-RELATED"/>
    <property type="match status" value="1"/>
</dbReference>
<evidence type="ECO:0000256" key="3">
    <source>
        <dbReference type="ARBA" id="ARBA00022617"/>
    </source>
</evidence>
<keyword evidence="8" id="KW-1185">Reference proteome</keyword>